<feature type="domain" description="HTH lacI-type" evidence="4">
    <location>
        <begin position="2"/>
        <end position="54"/>
    </location>
</feature>
<proteinExistence type="predicted"/>
<dbReference type="SUPFAM" id="SSF53822">
    <property type="entry name" value="Periplasmic binding protein-like I"/>
    <property type="match status" value="1"/>
</dbReference>
<dbReference type="RefSeq" id="WP_060624187.1">
    <property type="nucleotide sequence ID" value="NZ_LCZJ02000025.1"/>
</dbReference>
<dbReference type="GO" id="GO:0000976">
    <property type="term" value="F:transcription cis-regulatory region binding"/>
    <property type="evidence" value="ECO:0007669"/>
    <property type="project" value="TreeGrafter"/>
</dbReference>
<name>A0A0W1AX18_9BACL</name>
<dbReference type="Pfam" id="PF13377">
    <property type="entry name" value="Peripla_BP_3"/>
    <property type="match status" value="1"/>
</dbReference>
<keyword evidence="3" id="KW-0804">Transcription</keyword>
<dbReference type="InterPro" id="IPR028082">
    <property type="entry name" value="Peripla_BP_I"/>
</dbReference>
<dbReference type="CDD" id="cd01544">
    <property type="entry name" value="PBP1_GalR"/>
    <property type="match status" value="1"/>
</dbReference>
<protein>
    <recommendedName>
        <fullName evidence="4">HTH lacI-type domain-containing protein</fullName>
    </recommendedName>
</protein>
<dbReference type="GO" id="GO:0003700">
    <property type="term" value="F:DNA-binding transcription factor activity"/>
    <property type="evidence" value="ECO:0007669"/>
    <property type="project" value="TreeGrafter"/>
</dbReference>
<dbReference type="InterPro" id="IPR000843">
    <property type="entry name" value="HTH_LacI"/>
</dbReference>
<dbReference type="Gene3D" id="1.10.260.40">
    <property type="entry name" value="lambda repressor-like DNA-binding domains"/>
    <property type="match status" value="1"/>
</dbReference>
<evidence type="ECO:0000256" key="3">
    <source>
        <dbReference type="ARBA" id="ARBA00023163"/>
    </source>
</evidence>
<evidence type="ECO:0000313" key="6">
    <source>
        <dbReference type="Proteomes" id="UP000054709"/>
    </source>
</evidence>
<evidence type="ECO:0000313" key="5">
    <source>
        <dbReference type="EMBL" id="KTD85913.1"/>
    </source>
</evidence>
<sequence>MVTIKDVARKAEVSSATVSRVLNKDYTLQVSEDTRQRIIVAAKALGYRKGGMRSKRPIDTEIVKKNVGLLITCSEKLEFSDPYFLSIRQGIEQECVKQNINVSKIFRLMDESEHVIDSNELDGLFVIGKVHNELLNHLTRMKQIISVDYMIDDKFDSVMFDLQKAARQAIHHLIALGHRKIGYIGGISYIRKISGRSYATDIRQLEYEAIMKEAGYYNPKHIFVGEWRTEEGYALMRQALEQDDRPTAFLIGSDPMAIAALKAVSEFKLKVPEDIAIVSFDDIPFASFVTPPLTTVKIFSEEMGRTAVKLMADRFNGREIPLHVTIPTNLVIRNSCGSESGRTNIDLQNSDAMS</sequence>
<dbReference type="SMART" id="SM00354">
    <property type="entry name" value="HTH_LACI"/>
    <property type="match status" value="1"/>
</dbReference>
<dbReference type="PROSITE" id="PS50932">
    <property type="entry name" value="HTH_LACI_2"/>
    <property type="match status" value="1"/>
</dbReference>
<keyword evidence="1" id="KW-0805">Transcription regulation</keyword>
<gene>
    <name evidence="5" type="ORF">UQ64_17615</name>
</gene>
<dbReference type="InterPro" id="IPR010982">
    <property type="entry name" value="Lambda_DNA-bd_dom_sf"/>
</dbReference>
<evidence type="ECO:0000259" key="4">
    <source>
        <dbReference type="PROSITE" id="PS50932"/>
    </source>
</evidence>
<dbReference type="Proteomes" id="UP000054709">
    <property type="component" value="Unassembled WGS sequence"/>
</dbReference>
<organism evidence="5 6">
    <name type="scientific">Paenibacillus etheri</name>
    <dbReference type="NCBI Taxonomy" id="1306852"/>
    <lineage>
        <taxon>Bacteria</taxon>
        <taxon>Bacillati</taxon>
        <taxon>Bacillota</taxon>
        <taxon>Bacilli</taxon>
        <taxon>Bacillales</taxon>
        <taxon>Paenibacillaceae</taxon>
        <taxon>Paenibacillus</taxon>
    </lineage>
</organism>
<dbReference type="PANTHER" id="PTHR30146">
    <property type="entry name" value="LACI-RELATED TRANSCRIPTIONAL REPRESSOR"/>
    <property type="match status" value="1"/>
</dbReference>
<keyword evidence="6" id="KW-1185">Reference proteome</keyword>
<dbReference type="EMBL" id="LCZJ02000025">
    <property type="protein sequence ID" value="KTD85913.1"/>
    <property type="molecule type" value="Genomic_DNA"/>
</dbReference>
<dbReference type="PANTHER" id="PTHR30146:SF149">
    <property type="entry name" value="HTH-TYPE TRANSCRIPTIONAL REGULATOR EBGR"/>
    <property type="match status" value="1"/>
</dbReference>
<dbReference type="PRINTS" id="PR00036">
    <property type="entry name" value="HTHLACI"/>
</dbReference>
<evidence type="ECO:0000256" key="1">
    <source>
        <dbReference type="ARBA" id="ARBA00023015"/>
    </source>
</evidence>
<dbReference type="InterPro" id="IPR046335">
    <property type="entry name" value="LacI/GalR-like_sensor"/>
</dbReference>
<dbReference type="CDD" id="cd01392">
    <property type="entry name" value="HTH_LacI"/>
    <property type="match status" value="1"/>
</dbReference>
<reference evidence="5 6" key="1">
    <citation type="journal article" date="2015" name="Int. Biodeterior. Biodegradation">
        <title>Physiological and genetic screening methods for the isolation of methyl tert-butyl ether-degrading bacteria for bioremediation purposes.</title>
        <authorList>
            <person name="Guisado I.M."/>
            <person name="Purswani J."/>
            <person name="Gonzalez Lopez J."/>
            <person name="Pozo C."/>
        </authorList>
    </citation>
    <scope>NUCLEOTIDE SEQUENCE [LARGE SCALE GENOMIC DNA]</scope>
    <source>
        <strain evidence="5 6">SH7</strain>
    </source>
</reference>
<dbReference type="Gene3D" id="3.40.50.2300">
    <property type="match status" value="2"/>
</dbReference>
<dbReference type="Pfam" id="PF00356">
    <property type="entry name" value="LacI"/>
    <property type="match status" value="1"/>
</dbReference>
<dbReference type="SUPFAM" id="SSF47413">
    <property type="entry name" value="lambda repressor-like DNA-binding domains"/>
    <property type="match status" value="1"/>
</dbReference>
<dbReference type="PROSITE" id="PS00356">
    <property type="entry name" value="HTH_LACI_1"/>
    <property type="match status" value="1"/>
</dbReference>
<dbReference type="AlphaFoldDB" id="A0A0W1AX18"/>
<dbReference type="OrthoDB" id="43195at2"/>
<accession>A0A0W1AX18</accession>
<comment type="caution">
    <text evidence="5">The sequence shown here is derived from an EMBL/GenBank/DDBJ whole genome shotgun (WGS) entry which is preliminary data.</text>
</comment>
<keyword evidence="2" id="KW-0238">DNA-binding</keyword>
<evidence type="ECO:0000256" key="2">
    <source>
        <dbReference type="ARBA" id="ARBA00023125"/>
    </source>
</evidence>